<dbReference type="EMBL" id="CACRXK020002099">
    <property type="protein sequence ID" value="CAB3992675.1"/>
    <property type="molecule type" value="Genomic_DNA"/>
</dbReference>
<evidence type="ECO:0000313" key="2">
    <source>
        <dbReference type="Proteomes" id="UP001152795"/>
    </source>
</evidence>
<gene>
    <name evidence="1" type="ORF">PACLA_8A044096</name>
</gene>
<accession>A0A6S7GLZ3</accession>
<organism evidence="1 2">
    <name type="scientific">Paramuricea clavata</name>
    <name type="common">Red gorgonian</name>
    <name type="synonym">Violescent sea-whip</name>
    <dbReference type="NCBI Taxonomy" id="317549"/>
    <lineage>
        <taxon>Eukaryota</taxon>
        <taxon>Metazoa</taxon>
        <taxon>Cnidaria</taxon>
        <taxon>Anthozoa</taxon>
        <taxon>Octocorallia</taxon>
        <taxon>Malacalcyonacea</taxon>
        <taxon>Plexauridae</taxon>
        <taxon>Paramuricea</taxon>
    </lineage>
</organism>
<evidence type="ECO:0000313" key="1">
    <source>
        <dbReference type="EMBL" id="CAB3992675.1"/>
    </source>
</evidence>
<protein>
    <submittedName>
        <fullName evidence="1">Uncharacterized protein</fullName>
    </submittedName>
</protein>
<sequence>MKQRRSKYTVNMKTYNQQILQHRQDESITQVLSREKKFLHQTATYELVRREKTNMK</sequence>
<reference evidence="1" key="1">
    <citation type="submission" date="2020-04" db="EMBL/GenBank/DDBJ databases">
        <authorList>
            <person name="Alioto T."/>
            <person name="Alioto T."/>
            <person name="Gomez Garrido J."/>
        </authorList>
    </citation>
    <scope>NUCLEOTIDE SEQUENCE</scope>
    <source>
        <strain evidence="1">A484AB</strain>
    </source>
</reference>
<keyword evidence="2" id="KW-1185">Reference proteome</keyword>
<dbReference type="AlphaFoldDB" id="A0A6S7GLZ3"/>
<comment type="caution">
    <text evidence="1">The sequence shown here is derived from an EMBL/GenBank/DDBJ whole genome shotgun (WGS) entry which is preliminary data.</text>
</comment>
<name>A0A6S7GLZ3_PARCT</name>
<dbReference type="Proteomes" id="UP001152795">
    <property type="component" value="Unassembled WGS sequence"/>
</dbReference>
<proteinExistence type="predicted"/>